<dbReference type="Proteomes" id="UP000054279">
    <property type="component" value="Unassembled WGS sequence"/>
</dbReference>
<accession>A0A0C9UI32</accession>
<name>A0A0C9UI32_SPHS4</name>
<sequence>MPKQVVSDRDLLFTSNLWEQLHQLIGMTLHHPTACVPPHDWTVTVFAALAMLM</sequence>
<dbReference type="HOGENOM" id="CLU_3070212_0_0_1"/>
<evidence type="ECO:0008006" key="3">
    <source>
        <dbReference type="Google" id="ProtNLM"/>
    </source>
</evidence>
<keyword evidence="2" id="KW-1185">Reference proteome</keyword>
<proteinExistence type="predicted"/>
<gene>
    <name evidence="1" type="ORF">M422DRAFT_274037</name>
</gene>
<reference evidence="1 2" key="1">
    <citation type="submission" date="2014-06" db="EMBL/GenBank/DDBJ databases">
        <title>Evolutionary Origins and Diversification of the Mycorrhizal Mutualists.</title>
        <authorList>
            <consortium name="DOE Joint Genome Institute"/>
            <consortium name="Mycorrhizal Genomics Consortium"/>
            <person name="Kohler A."/>
            <person name="Kuo A."/>
            <person name="Nagy L.G."/>
            <person name="Floudas D."/>
            <person name="Copeland A."/>
            <person name="Barry K.W."/>
            <person name="Cichocki N."/>
            <person name="Veneault-Fourrey C."/>
            <person name="LaButti K."/>
            <person name="Lindquist E.A."/>
            <person name="Lipzen A."/>
            <person name="Lundell T."/>
            <person name="Morin E."/>
            <person name="Murat C."/>
            <person name="Riley R."/>
            <person name="Ohm R."/>
            <person name="Sun H."/>
            <person name="Tunlid A."/>
            <person name="Henrissat B."/>
            <person name="Grigoriev I.V."/>
            <person name="Hibbett D.S."/>
            <person name="Martin F."/>
        </authorList>
    </citation>
    <scope>NUCLEOTIDE SEQUENCE [LARGE SCALE GENOMIC DNA]</scope>
    <source>
        <strain evidence="1 2">SS14</strain>
    </source>
</reference>
<evidence type="ECO:0000313" key="1">
    <source>
        <dbReference type="EMBL" id="KIJ25051.1"/>
    </source>
</evidence>
<dbReference type="OrthoDB" id="10545432at2759"/>
<evidence type="ECO:0000313" key="2">
    <source>
        <dbReference type="Proteomes" id="UP000054279"/>
    </source>
</evidence>
<dbReference type="AlphaFoldDB" id="A0A0C9UI32"/>
<protein>
    <recommendedName>
        <fullName evidence="3">Integrase catalytic domain-containing protein</fullName>
    </recommendedName>
</protein>
<organism evidence="1 2">
    <name type="scientific">Sphaerobolus stellatus (strain SS14)</name>
    <dbReference type="NCBI Taxonomy" id="990650"/>
    <lineage>
        <taxon>Eukaryota</taxon>
        <taxon>Fungi</taxon>
        <taxon>Dikarya</taxon>
        <taxon>Basidiomycota</taxon>
        <taxon>Agaricomycotina</taxon>
        <taxon>Agaricomycetes</taxon>
        <taxon>Phallomycetidae</taxon>
        <taxon>Geastrales</taxon>
        <taxon>Sphaerobolaceae</taxon>
        <taxon>Sphaerobolus</taxon>
    </lineage>
</organism>
<dbReference type="EMBL" id="KN837437">
    <property type="protein sequence ID" value="KIJ25051.1"/>
    <property type="molecule type" value="Genomic_DNA"/>
</dbReference>